<dbReference type="KEGG" id="uru:DSM104443_03147"/>
<dbReference type="PANTHER" id="PTHR30543:SF21">
    <property type="entry name" value="NAD(P)H-DEPENDENT FMN REDUCTASE LOT6"/>
    <property type="match status" value="1"/>
</dbReference>
<dbReference type="GO" id="GO:0010181">
    <property type="term" value="F:FMN binding"/>
    <property type="evidence" value="ECO:0007669"/>
    <property type="project" value="TreeGrafter"/>
</dbReference>
<evidence type="ECO:0000313" key="2">
    <source>
        <dbReference type="EMBL" id="QJR12064.1"/>
    </source>
</evidence>
<dbReference type="GO" id="GO:0003955">
    <property type="term" value="F:NAD(P)H dehydrogenase (quinone) activity"/>
    <property type="evidence" value="ECO:0007669"/>
    <property type="project" value="UniProtKB-EC"/>
</dbReference>
<dbReference type="RefSeq" id="WP_171093936.1">
    <property type="nucleotide sequence ID" value="NZ_CP053069.1"/>
</dbReference>
<dbReference type="InterPro" id="IPR029039">
    <property type="entry name" value="Flavoprotein-like_sf"/>
</dbReference>
<dbReference type="AlphaFoldDB" id="A0A6M4H010"/>
<evidence type="ECO:0000259" key="1">
    <source>
        <dbReference type="Pfam" id="PF03358"/>
    </source>
</evidence>
<keyword evidence="3" id="KW-1185">Reference proteome</keyword>
<dbReference type="InterPro" id="IPR005025">
    <property type="entry name" value="FMN_Rdtase-like_dom"/>
</dbReference>
<dbReference type="EMBL" id="CP053069">
    <property type="protein sequence ID" value="QJR12064.1"/>
    <property type="molecule type" value="Genomic_DNA"/>
</dbReference>
<dbReference type="InterPro" id="IPR050712">
    <property type="entry name" value="NAD(P)H-dep_reductase"/>
</dbReference>
<dbReference type="PANTHER" id="PTHR30543">
    <property type="entry name" value="CHROMATE REDUCTASE"/>
    <property type="match status" value="1"/>
</dbReference>
<name>A0A6M4H010_9PROT</name>
<protein>
    <submittedName>
        <fullName evidence="2">Quinone reductase</fullName>
        <ecNumber evidence="2">1.6.5.2</ecNumber>
    </submittedName>
</protein>
<evidence type="ECO:0000313" key="3">
    <source>
        <dbReference type="Proteomes" id="UP000501534"/>
    </source>
</evidence>
<dbReference type="Proteomes" id="UP000501534">
    <property type="component" value="Chromosome"/>
</dbReference>
<sequence length="187" mass="20315">MDKKTKVAVIVGSLRKGSYSRMVAKAVSGMNARLDCEIAEIGQLQHFNQDLEQTPSAEWKAFKERIQGSDAVLFVTPEYNRSIPGVLKNAIDVASRPYGQSAWAKKPAAVLGVTPGALGAFGAANHLRQSLAFLDMPTLQQPEAYLSGVAKFFDEGGKLTNADTEAFLRKFMDAFAAWIDTTRAKTS</sequence>
<feature type="domain" description="NADPH-dependent FMN reductase-like" evidence="1">
    <location>
        <begin position="5"/>
        <end position="147"/>
    </location>
</feature>
<dbReference type="EC" id="1.6.5.2" evidence="2"/>
<accession>A0A6M4H010</accession>
<organism evidence="2 3">
    <name type="scientific">Usitatibacter rugosus</name>
    <dbReference type="NCBI Taxonomy" id="2732067"/>
    <lineage>
        <taxon>Bacteria</taxon>
        <taxon>Pseudomonadati</taxon>
        <taxon>Pseudomonadota</taxon>
        <taxon>Betaproteobacteria</taxon>
        <taxon>Nitrosomonadales</taxon>
        <taxon>Usitatibacteraceae</taxon>
        <taxon>Usitatibacter</taxon>
    </lineage>
</organism>
<keyword evidence="2" id="KW-0560">Oxidoreductase</keyword>
<dbReference type="SUPFAM" id="SSF52218">
    <property type="entry name" value="Flavoproteins"/>
    <property type="match status" value="1"/>
</dbReference>
<gene>
    <name evidence="2" type="primary">chrR</name>
    <name evidence="2" type="ORF">DSM104443_03147</name>
</gene>
<dbReference type="Gene3D" id="3.40.50.360">
    <property type="match status" value="1"/>
</dbReference>
<dbReference type="GO" id="GO:0005829">
    <property type="term" value="C:cytosol"/>
    <property type="evidence" value="ECO:0007669"/>
    <property type="project" value="TreeGrafter"/>
</dbReference>
<dbReference type="Pfam" id="PF03358">
    <property type="entry name" value="FMN_red"/>
    <property type="match status" value="1"/>
</dbReference>
<proteinExistence type="predicted"/>
<reference evidence="2 3" key="1">
    <citation type="submission" date="2020-04" db="EMBL/GenBank/DDBJ databases">
        <title>Usitatibacter rugosus gen. nov., sp. nov. and Usitatibacter palustris sp. nov., novel members of Usitatibacteraceae fam. nov. within the order Nitrosomonadales isolated from soil.</title>
        <authorList>
            <person name="Huber K.J."/>
            <person name="Neumann-Schaal M."/>
            <person name="Geppert A."/>
            <person name="Luckner M."/>
            <person name="Wanner G."/>
            <person name="Overmann J."/>
        </authorList>
    </citation>
    <scope>NUCLEOTIDE SEQUENCE [LARGE SCALE GENOMIC DNA]</scope>
    <source>
        <strain evidence="2 3">0125_3</strain>
    </source>
</reference>